<evidence type="ECO:0000313" key="3">
    <source>
        <dbReference type="EMBL" id="GJM52478.1"/>
    </source>
</evidence>
<accession>A0AAV5AXC0</accession>
<proteinExistence type="predicted"/>
<organism evidence="2 4">
    <name type="scientific">Capnocytophaga catalasegens</name>
    <dbReference type="NCBI Taxonomy" id="1004260"/>
    <lineage>
        <taxon>Bacteria</taxon>
        <taxon>Pseudomonadati</taxon>
        <taxon>Bacteroidota</taxon>
        <taxon>Flavobacteriia</taxon>
        <taxon>Flavobacteriales</taxon>
        <taxon>Flavobacteriaceae</taxon>
        <taxon>Capnocytophaga</taxon>
    </lineage>
</organism>
<dbReference type="Proteomes" id="UP001208692">
    <property type="component" value="Unassembled WGS sequence"/>
</dbReference>
<reference evidence="2 5" key="1">
    <citation type="submission" date="2021-11" db="EMBL/GenBank/DDBJ databases">
        <title>Draft genome sequence of Capnocytophaga sp. strain KC07075 isolated from cat oral cavity.</title>
        <authorList>
            <person name="Suzuki M."/>
            <person name="Imaoka K."/>
            <person name="Kimura M."/>
            <person name="Morikawa S."/>
            <person name="Maeda K."/>
        </authorList>
    </citation>
    <scope>NUCLEOTIDE SEQUENCE</scope>
    <source>
        <strain evidence="2">KC07075</strain>
        <strain evidence="3 5">KC07079</strain>
    </source>
</reference>
<feature type="signal peptide" evidence="1">
    <location>
        <begin position="1"/>
        <end position="20"/>
    </location>
</feature>
<evidence type="ECO:0000313" key="4">
    <source>
        <dbReference type="Proteomes" id="UP001207736"/>
    </source>
</evidence>
<protein>
    <recommendedName>
        <fullName evidence="6">Lipoprotein</fullName>
    </recommendedName>
</protein>
<dbReference type="Proteomes" id="UP001207736">
    <property type="component" value="Unassembled WGS sequence"/>
</dbReference>
<keyword evidence="5" id="KW-1185">Reference proteome</keyword>
<dbReference type="AlphaFoldDB" id="A0AAV5AXC0"/>
<comment type="caution">
    <text evidence="2">The sequence shown here is derived from an EMBL/GenBank/DDBJ whole genome shotgun (WGS) entry which is preliminary data.</text>
</comment>
<dbReference type="EMBL" id="BQKB01000013">
    <property type="protein sequence ID" value="GJM52478.1"/>
    <property type="molecule type" value="Genomic_DNA"/>
</dbReference>
<sequence length="125" mass="13729">MKRTIKFLSFLSLVVFTLIACSKNDDPTDNDLFVGTYEGSVSYIKGNDSKSNDNGKVTIAKVGDKYNFIFSDDIPSITGVEIKDGKAYKIDLIGGDSQSIITISKSDLTILFIKEGATWKANCKR</sequence>
<evidence type="ECO:0000313" key="5">
    <source>
        <dbReference type="Proteomes" id="UP001208692"/>
    </source>
</evidence>
<evidence type="ECO:0000313" key="2">
    <source>
        <dbReference type="EMBL" id="GJM49327.1"/>
    </source>
</evidence>
<evidence type="ECO:0008006" key="6">
    <source>
        <dbReference type="Google" id="ProtNLM"/>
    </source>
</evidence>
<dbReference type="RefSeq" id="WP_264845918.1">
    <property type="nucleotide sequence ID" value="NZ_BPMA01000016.1"/>
</dbReference>
<dbReference type="PROSITE" id="PS51257">
    <property type="entry name" value="PROKAR_LIPOPROTEIN"/>
    <property type="match status" value="1"/>
</dbReference>
<name>A0AAV5AXC0_9FLAO</name>
<evidence type="ECO:0000256" key="1">
    <source>
        <dbReference type="SAM" id="SignalP"/>
    </source>
</evidence>
<dbReference type="EMBL" id="BQKA01000006">
    <property type="protein sequence ID" value="GJM49327.1"/>
    <property type="molecule type" value="Genomic_DNA"/>
</dbReference>
<feature type="chain" id="PRO_5043708351" description="Lipoprotein" evidence="1">
    <location>
        <begin position="21"/>
        <end position="125"/>
    </location>
</feature>
<gene>
    <name evidence="2" type="ORF">RCZ15_03020</name>
    <name evidence="3" type="ORF">RCZ16_07950</name>
</gene>
<keyword evidence="1" id="KW-0732">Signal</keyword>